<protein>
    <submittedName>
        <fullName evidence="11">WRKY transcription factor 72B-like isoform X1</fullName>
    </submittedName>
</protein>
<dbReference type="GO" id="GO:0003700">
    <property type="term" value="F:DNA-binding transcription factor activity"/>
    <property type="evidence" value="ECO:0007669"/>
    <property type="project" value="InterPro"/>
</dbReference>
<keyword evidence="2" id="KW-0805">Transcription regulation</keyword>
<feature type="domain" description="WRKY" evidence="7">
    <location>
        <begin position="261"/>
        <end position="327"/>
    </location>
</feature>
<evidence type="ECO:0000313" key="10">
    <source>
        <dbReference type="Proteomes" id="UP000515151"/>
    </source>
</evidence>
<evidence type="ECO:0000313" key="11">
    <source>
        <dbReference type="RefSeq" id="XP_031400140.1"/>
    </source>
</evidence>
<feature type="region of interest" description="Disordered" evidence="6">
    <location>
        <begin position="237"/>
        <end position="259"/>
    </location>
</feature>
<feature type="region of interest" description="Disordered" evidence="6">
    <location>
        <begin position="341"/>
        <end position="368"/>
    </location>
</feature>
<dbReference type="InterPro" id="IPR044810">
    <property type="entry name" value="WRKY_plant"/>
</dbReference>
<feature type="compositionally biased region" description="Basic and acidic residues" evidence="6">
    <location>
        <begin position="63"/>
        <end position="83"/>
    </location>
</feature>
<dbReference type="GeneID" id="116210415"/>
<dbReference type="FunFam" id="2.20.25.80:FF:000002">
    <property type="entry name" value="probable WRKY transcription factor 31"/>
    <property type="match status" value="1"/>
</dbReference>
<dbReference type="PROSITE" id="PS50811">
    <property type="entry name" value="WRKY"/>
    <property type="match status" value="1"/>
</dbReference>
<dbReference type="PANTHER" id="PTHR31429:SF97">
    <property type="entry name" value="WRKY TRANSCRIPTION FACTOR 36-RELATED"/>
    <property type="match status" value="1"/>
</dbReference>
<evidence type="ECO:0000313" key="8">
    <source>
        <dbReference type="EMBL" id="OWM75968.1"/>
    </source>
</evidence>
<keyword evidence="4" id="KW-0804">Transcription</keyword>
<proteinExistence type="predicted"/>
<keyword evidence="3" id="KW-0238">DNA-binding</keyword>
<gene>
    <name evidence="11" type="primary">LOC116210415</name>
    <name evidence="8" type="ORF">CDL15_Pgr009613</name>
</gene>
<keyword evidence="10" id="KW-1185">Reference proteome</keyword>
<dbReference type="Proteomes" id="UP000197138">
    <property type="component" value="Unassembled WGS sequence"/>
</dbReference>
<keyword evidence="5" id="KW-0539">Nucleus</keyword>
<dbReference type="PANTHER" id="PTHR31429">
    <property type="entry name" value="WRKY TRANSCRIPTION FACTOR 36-RELATED"/>
    <property type="match status" value="1"/>
</dbReference>
<evidence type="ECO:0000259" key="7">
    <source>
        <dbReference type="PROSITE" id="PS50811"/>
    </source>
</evidence>
<dbReference type="SMART" id="SM00774">
    <property type="entry name" value="WRKY"/>
    <property type="match status" value="1"/>
</dbReference>
<dbReference type="SUPFAM" id="SSF118290">
    <property type="entry name" value="WRKY DNA-binding domain"/>
    <property type="match status" value="1"/>
</dbReference>
<dbReference type="GO" id="GO:0005634">
    <property type="term" value="C:nucleus"/>
    <property type="evidence" value="ECO:0007669"/>
    <property type="project" value="UniProtKB-SubCell"/>
</dbReference>
<dbReference type="Gene3D" id="2.20.25.80">
    <property type="entry name" value="WRKY domain"/>
    <property type="match status" value="1"/>
</dbReference>
<reference evidence="8" key="2">
    <citation type="submission" date="2017-06" db="EMBL/GenBank/DDBJ databases">
        <title>The pomegranate genome and the genomics of punicalagin biosynthesis.</title>
        <authorList>
            <person name="Xu C."/>
        </authorList>
    </citation>
    <scope>NUCLEOTIDE SEQUENCE [LARGE SCALE GENOMIC DNA]</scope>
    <source>
        <tissue evidence="8">Fresh leaf</tissue>
    </source>
</reference>
<evidence type="ECO:0000313" key="9">
    <source>
        <dbReference type="Proteomes" id="UP000197138"/>
    </source>
</evidence>
<feature type="region of interest" description="Disordered" evidence="6">
    <location>
        <begin position="619"/>
        <end position="638"/>
    </location>
</feature>
<evidence type="ECO:0000256" key="2">
    <source>
        <dbReference type="ARBA" id="ARBA00023015"/>
    </source>
</evidence>
<organism evidence="8 9">
    <name type="scientific">Punica granatum</name>
    <name type="common">Pomegranate</name>
    <dbReference type="NCBI Taxonomy" id="22663"/>
    <lineage>
        <taxon>Eukaryota</taxon>
        <taxon>Viridiplantae</taxon>
        <taxon>Streptophyta</taxon>
        <taxon>Embryophyta</taxon>
        <taxon>Tracheophyta</taxon>
        <taxon>Spermatophyta</taxon>
        <taxon>Magnoliopsida</taxon>
        <taxon>eudicotyledons</taxon>
        <taxon>Gunneridae</taxon>
        <taxon>Pentapetalae</taxon>
        <taxon>rosids</taxon>
        <taxon>malvids</taxon>
        <taxon>Myrtales</taxon>
        <taxon>Lythraceae</taxon>
        <taxon>Punica</taxon>
    </lineage>
</organism>
<feature type="region of interest" description="Disordered" evidence="6">
    <location>
        <begin position="1"/>
        <end position="94"/>
    </location>
</feature>
<dbReference type="OrthoDB" id="1686353at2759"/>
<feature type="compositionally biased region" description="Polar residues" evidence="6">
    <location>
        <begin position="619"/>
        <end position="630"/>
    </location>
</feature>
<reference evidence="11" key="4">
    <citation type="submission" date="2025-04" db="UniProtKB">
        <authorList>
            <consortium name="RefSeq"/>
        </authorList>
    </citation>
    <scope>IDENTIFICATION</scope>
    <source>
        <tissue evidence="11">Leaf</tissue>
    </source>
</reference>
<evidence type="ECO:0000256" key="3">
    <source>
        <dbReference type="ARBA" id="ARBA00023125"/>
    </source>
</evidence>
<dbReference type="InterPro" id="IPR036576">
    <property type="entry name" value="WRKY_dom_sf"/>
</dbReference>
<dbReference type="AlphaFoldDB" id="A0A218WTX0"/>
<evidence type="ECO:0000256" key="6">
    <source>
        <dbReference type="SAM" id="MobiDB-lite"/>
    </source>
</evidence>
<dbReference type="Pfam" id="PF03106">
    <property type="entry name" value="WRKY"/>
    <property type="match status" value="1"/>
</dbReference>
<comment type="subcellular location">
    <subcellularLocation>
        <location evidence="1">Nucleus</location>
    </subcellularLocation>
</comment>
<feature type="compositionally biased region" description="Basic and acidic residues" evidence="6">
    <location>
        <begin position="26"/>
        <end position="44"/>
    </location>
</feature>
<dbReference type="Proteomes" id="UP000515151">
    <property type="component" value="Chromosome 6"/>
</dbReference>
<evidence type="ECO:0000256" key="1">
    <source>
        <dbReference type="ARBA" id="ARBA00004123"/>
    </source>
</evidence>
<dbReference type="InterPro" id="IPR003657">
    <property type="entry name" value="WRKY_dom"/>
</dbReference>
<name>A0A218WTX0_PUNGR</name>
<dbReference type="RefSeq" id="XP_031400140.1">
    <property type="nucleotide sequence ID" value="XM_031544280.1"/>
</dbReference>
<reference evidence="9" key="1">
    <citation type="journal article" date="2017" name="Plant J.">
        <title>The pomegranate (Punica granatum L.) genome and the genomics of punicalagin biosynthesis.</title>
        <authorList>
            <person name="Qin G."/>
            <person name="Xu C."/>
            <person name="Ming R."/>
            <person name="Tang H."/>
            <person name="Guyot R."/>
            <person name="Kramer E.M."/>
            <person name="Hu Y."/>
            <person name="Yi X."/>
            <person name="Qi Y."/>
            <person name="Xu X."/>
            <person name="Gao Z."/>
            <person name="Pan H."/>
            <person name="Jian J."/>
            <person name="Tian Y."/>
            <person name="Yue Z."/>
            <person name="Xu Y."/>
        </authorList>
    </citation>
    <scope>NUCLEOTIDE SEQUENCE [LARGE SCALE GENOMIC DNA]</scope>
    <source>
        <strain evidence="9">cv. Dabenzi</strain>
    </source>
</reference>
<sequence length="638" mass="69904">MKSNGDEESASNSDANREPLCVYHNQEGHGSRIDQADETERSPPPDRTTMPEEETPRITIVRTLDRNSKASSSNDHESQEDQLKSAQVEMGEVREENERLKSLLSQLAKDYQSLQKHFHDVLQQDETHKKRAIPTPTPVLANDQENKQEPDEFVSLTLGRTLSGVNKTEDQRKIDLNEAEKDNEMLREELKLGLDCRYAEQSPTEPVKNRTSGEGFEELREDDITEIWPPSKILKTMKSTDDESSQSSQGKKARVSVRARCDTPTMNDGCQWRKYGQKIAKGNPCPRAYYRCTISPSCPVRKQVQRCAEDMSILITTYEGNHNHSLPISATAMASTTSAAVSMLQSRSSSSQQDPKAPPATTHNNSTCTTSASLHGLNFSLSQDSRSNGQLHFPYSSISTCNSHPTITLDLTSAINPSNYDRFSSSILTPPVPKYSSISAPCLSFSSSSTALASSQLLSPWDTSNFLNYGATPTNQRSIQFRKCASDLGRQASQEHSYKPYLQMSSVTNSSEKSLMPETLAAATKAIATNPSFHSALAAALSSCIGNNGTSGGYRGRGENSELKYVLKAGDSSSASSTQIPGQSRVLCASNFVSKQANMNLQQQGGLINLFQPSLSLSTSTGANSGSPTENYKDRIKF</sequence>
<dbReference type="GO" id="GO:0043565">
    <property type="term" value="F:sequence-specific DNA binding"/>
    <property type="evidence" value="ECO:0007669"/>
    <property type="project" value="InterPro"/>
</dbReference>
<accession>A0A218WTX0</accession>
<reference evidence="10" key="3">
    <citation type="journal article" date="2020" name="Plant Biotechnol. J.">
        <title>The pomegranate (Punica granatum L.) draft genome dissects genetic divergence between soft- and hard-seeded cultivars.</title>
        <authorList>
            <person name="Luo X."/>
            <person name="Li H."/>
            <person name="Wu Z."/>
            <person name="Yao W."/>
            <person name="Zhao P."/>
            <person name="Cao D."/>
            <person name="Yu H."/>
            <person name="Li K."/>
            <person name="Poudel K."/>
            <person name="Zhao D."/>
            <person name="Zhang F."/>
            <person name="Xia X."/>
            <person name="Chen L."/>
            <person name="Wang Q."/>
            <person name="Jing D."/>
            <person name="Cao S."/>
        </authorList>
    </citation>
    <scope>NUCLEOTIDE SEQUENCE [LARGE SCALE GENOMIC DNA]</scope>
</reference>
<dbReference type="EMBL" id="MTKT01003224">
    <property type="protein sequence ID" value="OWM75968.1"/>
    <property type="molecule type" value="Genomic_DNA"/>
</dbReference>
<evidence type="ECO:0000256" key="5">
    <source>
        <dbReference type="ARBA" id="ARBA00023242"/>
    </source>
</evidence>
<feature type="compositionally biased region" description="Low complexity" evidence="6">
    <location>
        <begin position="341"/>
        <end position="353"/>
    </location>
</feature>
<evidence type="ECO:0000256" key="4">
    <source>
        <dbReference type="ARBA" id="ARBA00023163"/>
    </source>
</evidence>